<evidence type="ECO:0008006" key="5">
    <source>
        <dbReference type="Google" id="ProtNLM"/>
    </source>
</evidence>
<keyword evidence="4" id="KW-1185">Reference proteome</keyword>
<dbReference type="EMBL" id="BAAALD010000063">
    <property type="protein sequence ID" value="GAA1105130.1"/>
    <property type="molecule type" value="Genomic_DNA"/>
</dbReference>
<dbReference type="Gene3D" id="1.10.189.10">
    <property type="entry name" value="Pyruvate Phosphate Dikinase, domain 2"/>
    <property type="match status" value="1"/>
</dbReference>
<protein>
    <recommendedName>
        <fullName evidence="5">Pyruvate, phosphate dikinase</fullName>
    </recommendedName>
</protein>
<evidence type="ECO:0000259" key="2">
    <source>
        <dbReference type="Pfam" id="PF01326"/>
    </source>
</evidence>
<name>A0ABP4EH76_9ACTN</name>
<gene>
    <name evidence="3" type="ORF">GCM10009663_54130</name>
</gene>
<dbReference type="SUPFAM" id="SSF52009">
    <property type="entry name" value="Phosphohistidine domain"/>
    <property type="match status" value="1"/>
</dbReference>
<feature type="domain" description="PEP-utilising enzyme mobile" evidence="1">
    <location>
        <begin position="403"/>
        <end position="481"/>
    </location>
</feature>
<dbReference type="InterPro" id="IPR013815">
    <property type="entry name" value="ATP_grasp_subdomain_1"/>
</dbReference>
<dbReference type="PANTHER" id="PTHR22931:SF9">
    <property type="entry name" value="PYRUVATE, PHOSPHATE DIKINASE 1, CHLOROPLASTIC"/>
    <property type="match status" value="1"/>
</dbReference>
<dbReference type="InterPro" id="IPR008279">
    <property type="entry name" value="PEP-util_enz_mobile_dom"/>
</dbReference>
<dbReference type="Gene3D" id="3.30.470.20">
    <property type="entry name" value="ATP-grasp fold, B domain"/>
    <property type="match status" value="1"/>
</dbReference>
<organism evidence="3 4">
    <name type="scientific">Kitasatospora arboriphila</name>
    <dbReference type="NCBI Taxonomy" id="258052"/>
    <lineage>
        <taxon>Bacteria</taxon>
        <taxon>Bacillati</taxon>
        <taxon>Actinomycetota</taxon>
        <taxon>Actinomycetes</taxon>
        <taxon>Kitasatosporales</taxon>
        <taxon>Streptomycetaceae</taxon>
        <taxon>Kitasatospora</taxon>
    </lineage>
</organism>
<dbReference type="InterPro" id="IPR036637">
    <property type="entry name" value="Phosphohistidine_dom_sf"/>
</dbReference>
<dbReference type="PANTHER" id="PTHR22931">
    <property type="entry name" value="PHOSPHOENOLPYRUVATE DIKINASE-RELATED"/>
    <property type="match status" value="1"/>
</dbReference>
<proteinExistence type="predicted"/>
<dbReference type="SUPFAM" id="SSF56059">
    <property type="entry name" value="Glutathione synthetase ATP-binding domain-like"/>
    <property type="match status" value="1"/>
</dbReference>
<sequence length="515" mass="52519">MRWIHPLSADLGEPADVLGGKAHGLVALLRLGLPVPPGFVIGTAACRAFLRDGRLPDGLTEELAAAVTALETATGRRCGGRRFDGRRPLLVAVRSGAAVPMPGMMATVLDVGLTGGAAEALIAETGEPEFVRDSRLRLLTGLVAAATGRPADPTGSGGSDGERLAAATEAVRRHLGEPVLDDAREQLAQSVAAVFRSWDSPRARTYRALNGIPDGLGTAVTVQAMVFGNRGRHSGTGVAFSRDPATGEPVPRGDVLFGRQGEDVVSGGAAVRPLADLAAQEPQVMAGLLEALELGERRCRDACYLEFTFEAGRLWLLQLRAGRFAGAAGARVAVDLADRGVISRDEALRRVAPGRLRDAGTPRIALADDTDLLVRGLGASPGVAGGRVALTADAAVRMAADGPVVLVRPQTSPLDLHGLAAAAGVLTALGGPASHAAVVARSMGRPAVVGAAGLAVDVAGGCLRVGGRTVPEGAVVTLDGGLGLAVLGSPPVAAAADDPYLRRFLAWADEAARGS</sequence>
<evidence type="ECO:0000259" key="1">
    <source>
        <dbReference type="Pfam" id="PF00391"/>
    </source>
</evidence>
<dbReference type="Proteomes" id="UP001499987">
    <property type="component" value="Unassembled WGS sequence"/>
</dbReference>
<dbReference type="Pfam" id="PF01326">
    <property type="entry name" value="PPDK_N"/>
    <property type="match status" value="1"/>
</dbReference>
<accession>A0ABP4EH76</accession>
<dbReference type="RefSeq" id="WP_344626295.1">
    <property type="nucleotide sequence ID" value="NZ_BAAALD010000063.1"/>
</dbReference>
<feature type="domain" description="Pyruvate phosphate dikinase AMP/ATP-binding" evidence="2">
    <location>
        <begin position="59"/>
        <end position="267"/>
    </location>
</feature>
<dbReference type="Gene3D" id="3.30.1490.20">
    <property type="entry name" value="ATP-grasp fold, A domain"/>
    <property type="match status" value="2"/>
</dbReference>
<dbReference type="Gene3D" id="3.50.30.10">
    <property type="entry name" value="Phosphohistidine domain"/>
    <property type="match status" value="1"/>
</dbReference>
<dbReference type="InterPro" id="IPR002192">
    <property type="entry name" value="PPDK_AMP/ATP-bd"/>
</dbReference>
<evidence type="ECO:0000313" key="3">
    <source>
        <dbReference type="EMBL" id="GAA1105130.1"/>
    </source>
</evidence>
<reference evidence="4" key="1">
    <citation type="journal article" date="2019" name="Int. J. Syst. Evol. Microbiol.">
        <title>The Global Catalogue of Microorganisms (GCM) 10K type strain sequencing project: providing services to taxonomists for standard genome sequencing and annotation.</title>
        <authorList>
            <consortium name="The Broad Institute Genomics Platform"/>
            <consortium name="The Broad Institute Genome Sequencing Center for Infectious Disease"/>
            <person name="Wu L."/>
            <person name="Ma J."/>
        </authorList>
    </citation>
    <scope>NUCLEOTIDE SEQUENCE [LARGE SCALE GENOMIC DNA]</scope>
    <source>
        <strain evidence="4">JCM 13002</strain>
    </source>
</reference>
<evidence type="ECO:0000313" key="4">
    <source>
        <dbReference type="Proteomes" id="UP001499987"/>
    </source>
</evidence>
<dbReference type="Pfam" id="PF00391">
    <property type="entry name" value="PEP-utilizers"/>
    <property type="match status" value="1"/>
</dbReference>
<comment type="caution">
    <text evidence="3">The sequence shown here is derived from an EMBL/GenBank/DDBJ whole genome shotgun (WGS) entry which is preliminary data.</text>
</comment>
<dbReference type="InterPro" id="IPR010121">
    <property type="entry name" value="Pyruvate_phosphate_dikinase"/>
</dbReference>